<dbReference type="InterPro" id="IPR050952">
    <property type="entry name" value="TRIM-NHL_E3_ligases"/>
</dbReference>
<feature type="repeat" description="NHL" evidence="2">
    <location>
        <begin position="272"/>
        <end position="289"/>
    </location>
</feature>
<dbReference type="SUPFAM" id="SSF63825">
    <property type="entry name" value="YWTD domain"/>
    <property type="match status" value="2"/>
</dbReference>
<dbReference type="GO" id="GO:0043161">
    <property type="term" value="P:proteasome-mediated ubiquitin-dependent protein catabolic process"/>
    <property type="evidence" value="ECO:0007669"/>
    <property type="project" value="TreeGrafter"/>
</dbReference>
<feature type="repeat" description="NHL" evidence="2">
    <location>
        <begin position="580"/>
        <end position="617"/>
    </location>
</feature>
<dbReference type="Pfam" id="PF17170">
    <property type="entry name" value="DUF5128"/>
    <property type="match status" value="1"/>
</dbReference>
<dbReference type="InterPro" id="IPR006311">
    <property type="entry name" value="TAT_signal"/>
</dbReference>
<organism evidence="3 4">
    <name type="scientific">Lapillicoccus jejuensis</name>
    <dbReference type="NCBI Taxonomy" id="402171"/>
    <lineage>
        <taxon>Bacteria</taxon>
        <taxon>Bacillati</taxon>
        <taxon>Actinomycetota</taxon>
        <taxon>Actinomycetes</taxon>
        <taxon>Micrococcales</taxon>
        <taxon>Intrasporangiaceae</taxon>
        <taxon>Lapillicoccus</taxon>
    </lineage>
</organism>
<dbReference type="EMBL" id="VFMN01000001">
    <property type="protein sequence ID" value="TQJ09997.1"/>
    <property type="molecule type" value="Genomic_DNA"/>
</dbReference>
<dbReference type="OrthoDB" id="241638at2"/>
<dbReference type="GO" id="GO:0008270">
    <property type="term" value="F:zinc ion binding"/>
    <property type="evidence" value="ECO:0007669"/>
    <property type="project" value="UniProtKB-KW"/>
</dbReference>
<keyword evidence="4" id="KW-1185">Reference proteome</keyword>
<dbReference type="SUPFAM" id="SSF63829">
    <property type="entry name" value="Calcium-dependent phosphotriesterase"/>
    <property type="match status" value="1"/>
</dbReference>
<dbReference type="GO" id="GO:0003677">
    <property type="term" value="F:DNA binding"/>
    <property type="evidence" value="ECO:0007669"/>
    <property type="project" value="UniProtKB-KW"/>
</dbReference>
<evidence type="ECO:0000313" key="4">
    <source>
        <dbReference type="Proteomes" id="UP000317893"/>
    </source>
</evidence>
<feature type="repeat" description="NHL" evidence="2">
    <location>
        <begin position="527"/>
        <end position="569"/>
    </location>
</feature>
<accession>A0A542E3U9</accession>
<dbReference type="CDD" id="cd05819">
    <property type="entry name" value="NHL"/>
    <property type="match status" value="1"/>
</dbReference>
<name>A0A542E3U9_9MICO</name>
<evidence type="ECO:0000313" key="3">
    <source>
        <dbReference type="EMBL" id="TQJ09997.1"/>
    </source>
</evidence>
<protein>
    <submittedName>
        <fullName evidence="3">DNA-binding beta-propeller fold protein YncE</fullName>
    </submittedName>
</protein>
<dbReference type="GO" id="GO:0000209">
    <property type="term" value="P:protein polyubiquitination"/>
    <property type="evidence" value="ECO:0007669"/>
    <property type="project" value="TreeGrafter"/>
</dbReference>
<evidence type="ECO:0000256" key="2">
    <source>
        <dbReference type="PROSITE-ProRule" id="PRU00504"/>
    </source>
</evidence>
<dbReference type="PANTHER" id="PTHR24104:SF25">
    <property type="entry name" value="PROTEIN LIN-41"/>
    <property type="match status" value="1"/>
</dbReference>
<proteinExistence type="predicted"/>
<comment type="caution">
    <text evidence="3">The sequence shown here is derived from an EMBL/GenBank/DDBJ whole genome shotgun (WGS) entry which is preliminary data.</text>
</comment>
<dbReference type="Proteomes" id="UP000317893">
    <property type="component" value="Unassembled WGS sequence"/>
</dbReference>
<dbReference type="Pfam" id="PF01436">
    <property type="entry name" value="NHL"/>
    <property type="match status" value="3"/>
</dbReference>
<sequence length="618" mass="65892">MTLPDRIPLPLDPATALSRRTLLRALGATGAVAAAGGLAPTAAHAAGTVRFDHLVLGPAYADMYPTDVVADATYWYVNDNGRYRLVAVNRATGRIDYEFAKARIPGTDDLGTGRGMGIDSAGLLYVADTINNRISVMTKQFVPVTSFGGRGTGPGRMTGITDVGVGPGLDDKGRPTEVVYVSDKAGHQNNTRLVKFRTDGTPIGTLGADLDLHYGQLVVDPVSHRLYVCDAIVQGFIIFAEDGTIIRKVGGRGDLPGQFKGLPRGIDVFRDRVYVTDSDNRRIQVFDLDGNFLFLFGKRGTGLGEFIGPKGLAVTQGSILVCDLYGYGLDEFDLRGNPIRSLFGGVPPIDGVNKPKGVDVDHQGRVMVIDWWRQAIVRCAPDGSGAVQVGQTGDRKTPGALTFPTDVRIQPGADVIFVANRESNDVEVLNPDGTSHRSAFFGNKELAHPVGIAFAPNGDLWVTDSPRKRVVRYVIDRDGHGTLVETDNGASIGGLRYCSGLDVAPDGTLWVTDGNAVSRRTASGRWTRFTQATGSARSFKGPWGVRVGPDGNVYVADSGNNRIVVMSPSGTMLAESAPTDRFGGLALYEPEGLAFGPDGTLFVADTNNDRVLALKVTV</sequence>
<dbReference type="RefSeq" id="WP_141849277.1">
    <property type="nucleotide sequence ID" value="NZ_BAAAPR010000001.1"/>
</dbReference>
<dbReference type="PANTHER" id="PTHR24104">
    <property type="entry name" value="E3 UBIQUITIN-PROTEIN LIGASE NHLRC1-RELATED"/>
    <property type="match status" value="1"/>
</dbReference>
<dbReference type="GO" id="GO:0061630">
    <property type="term" value="F:ubiquitin protein ligase activity"/>
    <property type="evidence" value="ECO:0007669"/>
    <property type="project" value="TreeGrafter"/>
</dbReference>
<dbReference type="PROSITE" id="PS51318">
    <property type="entry name" value="TAT"/>
    <property type="match status" value="1"/>
</dbReference>
<gene>
    <name evidence="3" type="ORF">FB458_3115</name>
</gene>
<keyword evidence="3" id="KW-0238">DNA-binding</keyword>
<dbReference type="Gene3D" id="2.120.10.30">
    <property type="entry name" value="TolB, C-terminal domain"/>
    <property type="match status" value="3"/>
</dbReference>
<dbReference type="InterPro" id="IPR001258">
    <property type="entry name" value="NHL_repeat"/>
</dbReference>
<keyword evidence="1" id="KW-0677">Repeat</keyword>
<evidence type="ECO:0000256" key="1">
    <source>
        <dbReference type="ARBA" id="ARBA00022737"/>
    </source>
</evidence>
<dbReference type="InterPro" id="IPR011042">
    <property type="entry name" value="6-blade_b-propeller_TolB-like"/>
</dbReference>
<dbReference type="PROSITE" id="PS51125">
    <property type="entry name" value="NHL"/>
    <property type="match status" value="3"/>
</dbReference>
<dbReference type="AlphaFoldDB" id="A0A542E3U9"/>
<reference evidence="3 4" key="1">
    <citation type="submission" date="2019-06" db="EMBL/GenBank/DDBJ databases">
        <title>Sequencing the genomes of 1000 actinobacteria strains.</title>
        <authorList>
            <person name="Klenk H.-P."/>
        </authorList>
    </citation>
    <scope>NUCLEOTIDE SEQUENCE [LARGE SCALE GENOMIC DNA]</scope>
    <source>
        <strain evidence="3 4">DSM 18607</strain>
    </source>
</reference>